<dbReference type="PANTHER" id="PTHR11795:SF442">
    <property type="entry name" value="ABC TRANSPORTER ATP-BINDING PROTEIN"/>
    <property type="match status" value="1"/>
</dbReference>
<feature type="transmembrane region" description="Helical" evidence="9">
    <location>
        <begin position="242"/>
        <end position="260"/>
    </location>
</feature>
<comment type="similarity">
    <text evidence="8">Belongs to the binding-protein-dependent transport system permease family. LivHM subfamily.</text>
</comment>
<feature type="transmembrane region" description="Helical" evidence="9">
    <location>
        <begin position="66"/>
        <end position="85"/>
    </location>
</feature>
<feature type="transmembrane region" description="Helical" evidence="9">
    <location>
        <begin position="183"/>
        <end position="210"/>
    </location>
</feature>
<dbReference type="InterPro" id="IPR052157">
    <property type="entry name" value="BCAA_transport_permease"/>
</dbReference>
<dbReference type="AlphaFoldDB" id="A0A1G9AA64"/>
<dbReference type="Pfam" id="PF02653">
    <property type="entry name" value="BPD_transp_2"/>
    <property type="match status" value="1"/>
</dbReference>
<evidence type="ECO:0000256" key="9">
    <source>
        <dbReference type="SAM" id="Phobius"/>
    </source>
</evidence>
<dbReference type="RefSeq" id="WP_092498509.1">
    <property type="nucleotide sequence ID" value="NZ_FNFV01000002.1"/>
</dbReference>
<dbReference type="InterPro" id="IPR001851">
    <property type="entry name" value="ABC_transp_permease"/>
</dbReference>
<feature type="transmembrane region" description="Helical" evidence="9">
    <location>
        <begin position="143"/>
        <end position="162"/>
    </location>
</feature>
<proteinExistence type="inferred from homology"/>
<evidence type="ECO:0000313" key="10">
    <source>
        <dbReference type="EMBL" id="SDK24187.1"/>
    </source>
</evidence>
<keyword evidence="7 9" id="KW-0472">Membrane</keyword>
<reference evidence="11" key="1">
    <citation type="submission" date="2016-10" db="EMBL/GenBank/DDBJ databases">
        <authorList>
            <person name="Varghese N."/>
            <person name="Submissions S."/>
        </authorList>
    </citation>
    <scope>NUCLEOTIDE SEQUENCE [LARGE SCALE GENOMIC DNA]</scope>
    <source>
        <strain evidence="11">CGMCC 1.10789</strain>
    </source>
</reference>
<evidence type="ECO:0000256" key="6">
    <source>
        <dbReference type="ARBA" id="ARBA00022989"/>
    </source>
</evidence>
<keyword evidence="2" id="KW-0813">Transport</keyword>
<feature type="transmembrane region" description="Helical" evidence="9">
    <location>
        <begin position="280"/>
        <end position="297"/>
    </location>
</feature>
<evidence type="ECO:0000256" key="1">
    <source>
        <dbReference type="ARBA" id="ARBA00004651"/>
    </source>
</evidence>
<evidence type="ECO:0000313" key="11">
    <source>
        <dbReference type="Proteomes" id="UP000199328"/>
    </source>
</evidence>
<evidence type="ECO:0000256" key="2">
    <source>
        <dbReference type="ARBA" id="ARBA00022448"/>
    </source>
</evidence>
<dbReference type="OrthoDB" id="9807115at2"/>
<dbReference type="EMBL" id="FNFV01000002">
    <property type="protein sequence ID" value="SDK24187.1"/>
    <property type="molecule type" value="Genomic_DNA"/>
</dbReference>
<dbReference type="Proteomes" id="UP000199328">
    <property type="component" value="Unassembled WGS sequence"/>
</dbReference>
<keyword evidence="11" id="KW-1185">Reference proteome</keyword>
<organism evidence="10 11">
    <name type="scientific">Meinhardsimonia xiamenensis</name>
    <dbReference type="NCBI Taxonomy" id="990712"/>
    <lineage>
        <taxon>Bacteria</taxon>
        <taxon>Pseudomonadati</taxon>
        <taxon>Pseudomonadota</taxon>
        <taxon>Alphaproteobacteria</taxon>
        <taxon>Rhodobacterales</taxon>
        <taxon>Paracoccaceae</taxon>
        <taxon>Meinhardsimonia</taxon>
    </lineage>
</organism>
<name>A0A1G9AA64_9RHOB</name>
<evidence type="ECO:0000256" key="3">
    <source>
        <dbReference type="ARBA" id="ARBA00022475"/>
    </source>
</evidence>
<protein>
    <submittedName>
        <fullName evidence="10">Branched-chain amino acid transport system permease protein</fullName>
    </submittedName>
</protein>
<dbReference type="GO" id="GO:0005886">
    <property type="term" value="C:plasma membrane"/>
    <property type="evidence" value="ECO:0007669"/>
    <property type="project" value="UniProtKB-SubCell"/>
</dbReference>
<keyword evidence="5" id="KW-0029">Amino-acid transport</keyword>
<dbReference type="STRING" id="990712.SAMN05216257_10246"/>
<feature type="transmembrane region" description="Helical" evidence="9">
    <location>
        <begin position="43"/>
        <end position="60"/>
    </location>
</feature>
<keyword evidence="4 9" id="KW-0812">Transmembrane</keyword>
<comment type="subcellular location">
    <subcellularLocation>
        <location evidence="1">Cell membrane</location>
        <topology evidence="1">Multi-pass membrane protein</topology>
    </subcellularLocation>
</comment>
<accession>A0A1G9AA64</accession>
<dbReference type="GO" id="GO:0006865">
    <property type="term" value="P:amino acid transport"/>
    <property type="evidence" value="ECO:0007669"/>
    <property type="project" value="UniProtKB-KW"/>
</dbReference>
<gene>
    <name evidence="10" type="ORF">SAMN05216257_10246</name>
</gene>
<sequence length="307" mass="32344">MDTALFVIQLLNGLQLGLLLFLVASGLTLIFGILDFVNLAHGALYMLGAFICATLTMWTGSFVLSVILSLPVVGAIGFAIERLVARSLYTRDHLDQVLATFGLILVLDTLAHLIWGPEGMAIPLPAWLDGQIAVTETLVIPTYRLLIIATGLATAGGLFWLVNYTRLGMLIRAGASNRTMVAALGINIQLLFSLVFALGAVLAGLAGMLVAPITEASIGMGNNIIITAFVVIIVGGIGSMKGAFIAALMIGLIDTLGRSFLDDIFKLFMSTAAAETSAPAVSAMLIYIIMAAVLAVRPQGLFPPKVR</sequence>
<evidence type="ECO:0000256" key="5">
    <source>
        <dbReference type="ARBA" id="ARBA00022970"/>
    </source>
</evidence>
<keyword evidence="3" id="KW-1003">Cell membrane</keyword>
<dbReference type="GO" id="GO:0022857">
    <property type="term" value="F:transmembrane transporter activity"/>
    <property type="evidence" value="ECO:0007669"/>
    <property type="project" value="InterPro"/>
</dbReference>
<evidence type="ECO:0000256" key="4">
    <source>
        <dbReference type="ARBA" id="ARBA00022692"/>
    </source>
</evidence>
<feature type="transmembrane region" description="Helical" evidence="9">
    <location>
        <begin position="216"/>
        <end position="235"/>
    </location>
</feature>
<evidence type="ECO:0000256" key="7">
    <source>
        <dbReference type="ARBA" id="ARBA00023136"/>
    </source>
</evidence>
<feature type="transmembrane region" description="Helical" evidence="9">
    <location>
        <begin position="6"/>
        <end position="31"/>
    </location>
</feature>
<evidence type="ECO:0000256" key="8">
    <source>
        <dbReference type="ARBA" id="ARBA00037998"/>
    </source>
</evidence>
<dbReference type="CDD" id="cd06582">
    <property type="entry name" value="TM_PBP1_LivH_like"/>
    <property type="match status" value="1"/>
</dbReference>
<dbReference type="PANTHER" id="PTHR11795">
    <property type="entry name" value="BRANCHED-CHAIN AMINO ACID TRANSPORT SYSTEM PERMEASE PROTEIN LIVH"/>
    <property type="match status" value="1"/>
</dbReference>
<keyword evidence="6 9" id="KW-1133">Transmembrane helix</keyword>
<feature type="transmembrane region" description="Helical" evidence="9">
    <location>
        <begin position="97"/>
        <end position="115"/>
    </location>
</feature>